<comment type="caution">
    <text evidence="2">The sequence shown here is derived from an EMBL/GenBank/DDBJ whole genome shotgun (WGS) entry which is preliminary data.</text>
</comment>
<feature type="region of interest" description="Disordered" evidence="1">
    <location>
        <begin position="227"/>
        <end position="248"/>
    </location>
</feature>
<accession>A0A3D8RSH3</accession>
<feature type="region of interest" description="Disordered" evidence="1">
    <location>
        <begin position="159"/>
        <end position="187"/>
    </location>
</feature>
<dbReference type="STRING" id="1849047.A0A3D8RSH3"/>
<protein>
    <submittedName>
        <fullName evidence="2">Uncharacterized protein</fullName>
    </submittedName>
</protein>
<evidence type="ECO:0000313" key="2">
    <source>
        <dbReference type="EMBL" id="RDW77042.1"/>
    </source>
</evidence>
<evidence type="ECO:0000313" key="3">
    <source>
        <dbReference type="Proteomes" id="UP000256645"/>
    </source>
</evidence>
<name>A0A3D8RSH3_9HELO</name>
<organism evidence="2 3">
    <name type="scientific">Coleophoma cylindrospora</name>
    <dbReference type="NCBI Taxonomy" id="1849047"/>
    <lineage>
        <taxon>Eukaryota</taxon>
        <taxon>Fungi</taxon>
        <taxon>Dikarya</taxon>
        <taxon>Ascomycota</taxon>
        <taxon>Pezizomycotina</taxon>
        <taxon>Leotiomycetes</taxon>
        <taxon>Helotiales</taxon>
        <taxon>Dermateaceae</taxon>
        <taxon>Coleophoma</taxon>
    </lineage>
</organism>
<reference evidence="2 3" key="1">
    <citation type="journal article" date="2018" name="IMA Fungus">
        <title>IMA Genome-F 9: Draft genome sequence of Annulohypoxylon stygium, Aspergillus mulundensis, Berkeleyomyces basicola (syn. Thielaviopsis basicola), Ceratocystis smalleyi, two Cercospora beticola strains, Coleophoma cylindrospora, Fusarium fracticaudum, Phialophora cf. hyalina, and Morchella septimelata.</title>
        <authorList>
            <person name="Wingfield B.D."/>
            <person name="Bills G.F."/>
            <person name="Dong Y."/>
            <person name="Huang W."/>
            <person name="Nel W.J."/>
            <person name="Swalarsk-Parry B.S."/>
            <person name="Vaghefi N."/>
            <person name="Wilken P.M."/>
            <person name="An Z."/>
            <person name="de Beer Z.W."/>
            <person name="De Vos L."/>
            <person name="Chen L."/>
            <person name="Duong T.A."/>
            <person name="Gao Y."/>
            <person name="Hammerbacher A."/>
            <person name="Kikkert J.R."/>
            <person name="Li Y."/>
            <person name="Li H."/>
            <person name="Li K."/>
            <person name="Li Q."/>
            <person name="Liu X."/>
            <person name="Ma X."/>
            <person name="Naidoo K."/>
            <person name="Pethybridge S.J."/>
            <person name="Sun J."/>
            <person name="Steenkamp E.T."/>
            <person name="van der Nest M.A."/>
            <person name="van Wyk S."/>
            <person name="Wingfield M.J."/>
            <person name="Xiong C."/>
            <person name="Yue Q."/>
            <person name="Zhang X."/>
        </authorList>
    </citation>
    <scope>NUCLEOTIDE SEQUENCE [LARGE SCALE GENOMIC DNA]</scope>
    <source>
        <strain evidence="2 3">BP6252</strain>
    </source>
</reference>
<gene>
    <name evidence="2" type="ORF">BP6252_05095</name>
</gene>
<proteinExistence type="predicted"/>
<dbReference type="EMBL" id="PDLM01000005">
    <property type="protein sequence ID" value="RDW77042.1"/>
    <property type="molecule type" value="Genomic_DNA"/>
</dbReference>
<dbReference type="Proteomes" id="UP000256645">
    <property type="component" value="Unassembled WGS sequence"/>
</dbReference>
<dbReference type="OrthoDB" id="3562626at2759"/>
<feature type="compositionally biased region" description="Low complexity" evidence="1">
    <location>
        <begin position="164"/>
        <end position="173"/>
    </location>
</feature>
<sequence length="271" mass="31241">MTTCALLPAGDPVLFELRQEVSTVPARDLAYFESWNILSARHTPEVFVRQSEILQIPQPLSNLTAIAAMCLFRPRLENDFEFVDRRPARKVYIAAVTPSPRRSVTHTRISDTVIVTQPPAAQYVQAPARTSVPKIVKAPTPPPPAPTPAPARVELVEVEEAHSPRASRTSVSRRSSRRKSRGGEEREVYIERERERIRGLGRQSPQHPPMEQYRYVEGVQKETRYLEESPYRARSRSITYETNPRHSGRIHERERVVIEDDGRRREFYQRR</sequence>
<evidence type="ECO:0000256" key="1">
    <source>
        <dbReference type="SAM" id="MobiDB-lite"/>
    </source>
</evidence>
<dbReference type="AlphaFoldDB" id="A0A3D8RSH3"/>
<keyword evidence="3" id="KW-1185">Reference proteome</keyword>